<dbReference type="STRING" id="457427.SSOG_04463"/>
<name>D9W8R1_9ACTN</name>
<evidence type="ECO:0000313" key="2">
    <source>
        <dbReference type="EMBL" id="EFL24749.1"/>
    </source>
</evidence>
<keyword evidence="1" id="KW-0812">Transmembrane</keyword>
<reference evidence="2 3" key="1">
    <citation type="submission" date="2009-02" db="EMBL/GenBank/DDBJ databases">
        <title>Annotation of Streptomyces hygroscopicus strain ATCC 53653.</title>
        <authorList>
            <consortium name="The Broad Institute Genome Sequencing Platform"/>
            <consortium name="Broad Institute Microbial Sequencing Center"/>
            <person name="Fischbach M."/>
            <person name="Godfrey P."/>
            <person name="Ward D."/>
            <person name="Young S."/>
            <person name="Zeng Q."/>
            <person name="Koehrsen M."/>
            <person name="Alvarado L."/>
            <person name="Berlin A.M."/>
            <person name="Bochicchio J."/>
            <person name="Borenstein D."/>
            <person name="Chapman S.B."/>
            <person name="Chen Z."/>
            <person name="Engels R."/>
            <person name="Freedman E."/>
            <person name="Gellesch M."/>
            <person name="Goldberg J."/>
            <person name="Griggs A."/>
            <person name="Gujja S."/>
            <person name="Heilman E.R."/>
            <person name="Heiman D.I."/>
            <person name="Hepburn T.A."/>
            <person name="Howarth C."/>
            <person name="Jen D."/>
            <person name="Larson L."/>
            <person name="Lewis B."/>
            <person name="Mehta T."/>
            <person name="Park D."/>
            <person name="Pearson M."/>
            <person name="Richards J."/>
            <person name="Roberts A."/>
            <person name="Saif S."/>
            <person name="Shea T.D."/>
            <person name="Shenoy N."/>
            <person name="Sisk P."/>
            <person name="Stolte C."/>
            <person name="Sykes S.N."/>
            <person name="Thomson T."/>
            <person name="Walk T."/>
            <person name="White J."/>
            <person name="Yandava C."/>
            <person name="Straight P."/>
            <person name="Clardy J."/>
            <person name="Hung D."/>
            <person name="Kolter R."/>
            <person name="Mekalanos J."/>
            <person name="Walker S."/>
            <person name="Walsh C.T."/>
            <person name="Wieland-Brown L.C."/>
            <person name="Haas B."/>
            <person name="Nusbaum C."/>
            <person name="Birren B."/>
        </authorList>
    </citation>
    <scope>NUCLEOTIDE SEQUENCE [LARGE SCALE GENOMIC DNA]</scope>
    <source>
        <strain evidence="2 3">ATCC 53653</strain>
    </source>
</reference>
<evidence type="ECO:0000313" key="3">
    <source>
        <dbReference type="Proteomes" id="UP000003963"/>
    </source>
</evidence>
<dbReference type="HOGENOM" id="CLU_092420_1_0_11"/>
<dbReference type="Proteomes" id="UP000003963">
    <property type="component" value="Unassembled WGS sequence"/>
</dbReference>
<accession>D9W8R1</accession>
<keyword evidence="1" id="KW-0472">Membrane</keyword>
<feature type="transmembrane region" description="Helical" evidence="1">
    <location>
        <begin position="46"/>
        <end position="73"/>
    </location>
</feature>
<feature type="transmembrane region" description="Helical" evidence="1">
    <location>
        <begin position="188"/>
        <end position="206"/>
    </location>
</feature>
<keyword evidence="1" id="KW-1133">Transmembrane helix</keyword>
<proteinExistence type="predicted"/>
<evidence type="ECO:0000256" key="1">
    <source>
        <dbReference type="SAM" id="Phobius"/>
    </source>
</evidence>
<dbReference type="EMBL" id="GG657754">
    <property type="protein sequence ID" value="EFL24749.1"/>
    <property type="molecule type" value="Genomic_DNA"/>
</dbReference>
<sequence>MRWAHGRCFFVPVGGTRAYSRTAADSTGPSVQGGADMGYVRGFAPWIAFSVVAMLGWQWGALAGLVLGGWLLIQCRREGVAADALILDASTVLFFAALTTWAFARPDSGLKDYGGGLSMGWLAVTAWATLVIGHPFTTGIARRQAPREVWHTAVFRRINVVISSVWAGAFTLTAAALAVSVAAGLDSWVPLAVQAAGFVLPALFTARYPERARARLAPDAARA</sequence>
<keyword evidence="3" id="KW-1185">Reference proteome</keyword>
<gene>
    <name evidence="2" type="ORF">SSOG_04463</name>
</gene>
<protein>
    <submittedName>
        <fullName evidence="2">Uncharacterized protein</fullName>
    </submittedName>
</protein>
<organism evidence="2 3">
    <name type="scientific">Streptomyces himastatinicus ATCC 53653</name>
    <dbReference type="NCBI Taxonomy" id="457427"/>
    <lineage>
        <taxon>Bacteria</taxon>
        <taxon>Bacillati</taxon>
        <taxon>Actinomycetota</taxon>
        <taxon>Actinomycetes</taxon>
        <taxon>Kitasatosporales</taxon>
        <taxon>Streptomycetaceae</taxon>
        <taxon>Streptomyces</taxon>
        <taxon>Streptomyces violaceusniger group</taxon>
    </lineage>
</organism>
<feature type="transmembrane region" description="Helical" evidence="1">
    <location>
        <begin position="85"/>
        <end position="104"/>
    </location>
</feature>
<dbReference type="AlphaFoldDB" id="D9W8R1"/>
<feature type="transmembrane region" description="Helical" evidence="1">
    <location>
        <begin position="116"/>
        <end position="137"/>
    </location>
</feature>
<feature type="transmembrane region" description="Helical" evidence="1">
    <location>
        <begin position="158"/>
        <end position="182"/>
    </location>
</feature>